<dbReference type="GO" id="GO:0000981">
    <property type="term" value="F:DNA-binding transcription factor activity, RNA polymerase II-specific"/>
    <property type="evidence" value="ECO:0007669"/>
    <property type="project" value="TreeGrafter"/>
</dbReference>
<dbReference type="PROSITE" id="PS50157">
    <property type="entry name" value="ZINC_FINGER_C2H2_2"/>
    <property type="match status" value="2"/>
</dbReference>
<keyword evidence="10" id="KW-0539">Nucleus</keyword>
<name>A0A7L2K5C9_9PASS</name>
<evidence type="ECO:0000256" key="8">
    <source>
        <dbReference type="ARBA" id="ARBA00023125"/>
    </source>
</evidence>
<dbReference type="GO" id="GO:0000978">
    <property type="term" value="F:RNA polymerase II cis-regulatory region sequence-specific DNA binding"/>
    <property type="evidence" value="ECO:0007669"/>
    <property type="project" value="TreeGrafter"/>
</dbReference>
<dbReference type="AlphaFoldDB" id="A0A7L2K5C9"/>
<dbReference type="PANTHER" id="PTHR23226:SF416">
    <property type="entry name" value="FI01424P"/>
    <property type="match status" value="1"/>
</dbReference>
<keyword evidence="4" id="KW-0677">Repeat</keyword>
<proteinExistence type="inferred from homology"/>
<keyword evidence="6" id="KW-0862">Zinc</keyword>
<dbReference type="Gene3D" id="3.30.160.60">
    <property type="entry name" value="Classic Zinc Finger"/>
    <property type="match status" value="2"/>
</dbReference>
<gene>
    <name evidence="13" type="primary">Znf572_1</name>
    <name evidence="13" type="ORF">ZOSHYP_R04436</name>
</gene>
<dbReference type="FunFam" id="3.30.160.60:FF:000056">
    <property type="entry name" value="Zinc finger and SCAN domain-containing 20"/>
    <property type="match status" value="1"/>
</dbReference>
<accession>A0A7L2K5C9</accession>
<dbReference type="GO" id="GO:0005634">
    <property type="term" value="C:nucleus"/>
    <property type="evidence" value="ECO:0007669"/>
    <property type="project" value="UniProtKB-SubCell"/>
</dbReference>
<evidence type="ECO:0000259" key="12">
    <source>
        <dbReference type="PROSITE" id="PS50157"/>
    </source>
</evidence>
<feature type="domain" description="C2H2-type" evidence="12">
    <location>
        <begin position="27"/>
        <end position="54"/>
    </location>
</feature>
<dbReference type="Proteomes" id="UP000549157">
    <property type="component" value="Unassembled WGS sequence"/>
</dbReference>
<evidence type="ECO:0000256" key="5">
    <source>
        <dbReference type="ARBA" id="ARBA00022771"/>
    </source>
</evidence>
<comment type="caution">
    <text evidence="13">The sequence shown here is derived from an EMBL/GenBank/DDBJ whole genome shotgun (WGS) entry which is preliminary data.</text>
</comment>
<dbReference type="EMBL" id="VWYL01003198">
    <property type="protein sequence ID" value="NXR31132.1"/>
    <property type="molecule type" value="Genomic_DNA"/>
</dbReference>
<comment type="similarity">
    <text evidence="2">Belongs to the krueppel C2H2-type zinc-finger protein family.</text>
</comment>
<protein>
    <submittedName>
        <fullName evidence="13">ZN572 protein</fullName>
    </submittedName>
</protein>
<sequence>CPDCGKDFKQKSNLITHQRIHARERPYKCPQCGKSFSLSSALIKHQQRHHQESP</sequence>
<keyword evidence="5 11" id="KW-0863">Zinc-finger</keyword>
<keyword evidence="9" id="KW-0804">Transcription</keyword>
<keyword evidence="8" id="KW-0238">DNA-binding</keyword>
<dbReference type="Pfam" id="PF00096">
    <property type="entry name" value="zf-C2H2"/>
    <property type="match status" value="2"/>
</dbReference>
<dbReference type="SMART" id="SM00355">
    <property type="entry name" value="ZnF_C2H2"/>
    <property type="match status" value="2"/>
</dbReference>
<evidence type="ECO:0000313" key="14">
    <source>
        <dbReference type="Proteomes" id="UP000549157"/>
    </source>
</evidence>
<dbReference type="FunFam" id="3.30.160.60:FF:000609">
    <property type="entry name" value="zinc finger protein 621"/>
    <property type="match status" value="1"/>
</dbReference>
<evidence type="ECO:0000256" key="11">
    <source>
        <dbReference type="PROSITE-ProRule" id="PRU00042"/>
    </source>
</evidence>
<evidence type="ECO:0000256" key="9">
    <source>
        <dbReference type="ARBA" id="ARBA00023163"/>
    </source>
</evidence>
<dbReference type="OrthoDB" id="3437960at2759"/>
<dbReference type="InterPro" id="IPR036236">
    <property type="entry name" value="Znf_C2H2_sf"/>
</dbReference>
<keyword evidence="7" id="KW-0805">Transcription regulation</keyword>
<comment type="subcellular location">
    <subcellularLocation>
        <location evidence="1">Nucleus</location>
    </subcellularLocation>
</comment>
<keyword evidence="3" id="KW-0479">Metal-binding</keyword>
<evidence type="ECO:0000256" key="6">
    <source>
        <dbReference type="ARBA" id="ARBA00022833"/>
    </source>
</evidence>
<dbReference type="GO" id="GO:0008270">
    <property type="term" value="F:zinc ion binding"/>
    <property type="evidence" value="ECO:0007669"/>
    <property type="project" value="UniProtKB-KW"/>
</dbReference>
<evidence type="ECO:0000256" key="7">
    <source>
        <dbReference type="ARBA" id="ARBA00023015"/>
    </source>
</evidence>
<reference evidence="13 14" key="1">
    <citation type="submission" date="2019-09" db="EMBL/GenBank/DDBJ databases">
        <title>Bird 10,000 Genomes (B10K) Project - Family phase.</title>
        <authorList>
            <person name="Zhang G."/>
        </authorList>
    </citation>
    <scope>NUCLEOTIDE SEQUENCE [LARGE SCALE GENOMIC DNA]</scope>
    <source>
        <strain evidence="13">B10K-DU-001-36</strain>
        <tissue evidence="13">Muscle</tissue>
    </source>
</reference>
<evidence type="ECO:0000256" key="1">
    <source>
        <dbReference type="ARBA" id="ARBA00004123"/>
    </source>
</evidence>
<feature type="non-terminal residue" evidence="13">
    <location>
        <position position="54"/>
    </location>
</feature>
<feature type="non-terminal residue" evidence="13">
    <location>
        <position position="1"/>
    </location>
</feature>
<organism evidence="13 14">
    <name type="scientific">Zosterops hypoxanthus</name>
    <dbReference type="NCBI Taxonomy" id="2485327"/>
    <lineage>
        <taxon>Eukaryota</taxon>
        <taxon>Metazoa</taxon>
        <taxon>Chordata</taxon>
        <taxon>Craniata</taxon>
        <taxon>Vertebrata</taxon>
        <taxon>Euteleostomi</taxon>
        <taxon>Archelosauria</taxon>
        <taxon>Archosauria</taxon>
        <taxon>Dinosauria</taxon>
        <taxon>Saurischia</taxon>
        <taxon>Theropoda</taxon>
        <taxon>Coelurosauria</taxon>
        <taxon>Aves</taxon>
        <taxon>Neognathae</taxon>
        <taxon>Neoaves</taxon>
        <taxon>Telluraves</taxon>
        <taxon>Australaves</taxon>
        <taxon>Passeriformes</taxon>
        <taxon>Sylvioidea</taxon>
        <taxon>Zosteropidae</taxon>
        <taxon>Zosterops</taxon>
    </lineage>
</organism>
<evidence type="ECO:0000256" key="2">
    <source>
        <dbReference type="ARBA" id="ARBA00006991"/>
    </source>
</evidence>
<evidence type="ECO:0000256" key="4">
    <source>
        <dbReference type="ARBA" id="ARBA00022737"/>
    </source>
</evidence>
<dbReference type="PANTHER" id="PTHR23226">
    <property type="entry name" value="ZINC FINGER AND SCAN DOMAIN-CONTAINING"/>
    <property type="match status" value="1"/>
</dbReference>
<keyword evidence="14" id="KW-1185">Reference proteome</keyword>
<evidence type="ECO:0000256" key="3">
    <source>
        <dbReference type="ARBA" id="ARBA00022723"/>
    </source>
</evidence>
<feature type="domain" description="C2H2-type" evidence="12">
    <location>
        <begin position="1"/>
        <end position="26"/>
    </location>
</feature>
<evidence type="ECO:0000313" key="13">
    <source>
        <dbReference type="EMBL" id="NXR31132.1"/>
    </source>
</evidence>
<evidence type="ECO:0000256" key="10">
    <source>
        <dbReference type="ARBA" id="ARBA00023242"/>
    </source>
</evidence>
<dbReference type="InterPro" id="IPR013087">
    <property type="entry name" value="Znf_C2H2_type"/>
</dbReference>
<dbReference type="PROSITE" id="PS00028">
    <property type="entry name" value="ZINC_FINGER_C2H2_1"/>
    <property type="match status" value="2"/>
</dbReference>
<dbReference type="SUPFAM" id="SSF57667">
    <property type="entry name" value="beta-beta-alpha zinc fingers"/>
    <property type="match status" value="1"/>
</dbReference>